<proteinExistence type="predicted"/>
<dbReference type="EMBL" id="JBHUDD010000152">
    <property type="protein sequence ID" value="MFD1511076.1"/>
    <property type="molecule type" value="Genomic_DNA"/>
</dbReference>
<gene>
    <name evidence="1" type="ORF">ACFTOW_16970</name>
</gene>
<organism evidence="1 2">
    <name type="scientific">Lacimonas salitolerans</name>
    <dbReference type="NCBI Taxonomy" id="1323750"/>
    <lineage>
        <taxon>Bacteria</taxon>
        <taxon>Pseudomonadati</taxon>
        <taxon>Pseudomonadota</taxon>
        <taxon>Alphaproteobacteria</taxon>
        <taxon>Rhodobacterales</taxon>
        <taxon>Paracoccaceae</taxon>
        <taxon>Lacimonas</taxon>
    </lineage>
</organism>
<reference evidence="2" key="1">
    <citation type="journal article" date="2019" name="Int. J. Syst. Evol. Microbiol.">
        <title>The Global Catalogue of Microorganisms (GCM) 10K type strain sequencing project: providing services to taxonomists for standard genome sequencing and annotation.</title>
        <authorList>
            <consortium name="The Broad Institute Genomics Platform"/>
            <consortium name="The Broad Institute Genome Sequencing Center for Infectious Disease"/>
            <person name="Wu L."/>
            <person name="Ma J."/>
        </authorList>
    </citation>
    <scope>NUCLEOTIDE SEQUENCE [LARGE SCALE GENOMIC DNA]</scope>
    <source>
        <strain evidence="2">CGMCC 1.12477</strain>
    </source>
</reference>
<evidence type="ECO:0000313" key="2">
    <source>
        <dbReference type="Proteomes" id="UP001597186"/>
    </source>
</evidence>
<protein>
    <submittedName>
        <fullName evidence="1">Uncharacterized protein</fullName>
    </submittedName>
</protein>
<accession>A0ABW4EK11</accession>
<comment type="caution">
    <text evidence="1">The sequence shown here is derived from an EMBL/GenBank/DDBJ whole genome shotgun (WGS) entry which is preliminary data.</text>
</comment>
<evidence type="ECO:0000313" key="1">
    <source>
        <dbReference type="EMBL" id="MFD1511076.1"/>
    </source>
</evidence>
<sequence length="53" mass="5841">MLDILRAAAVFHSRDIDELAEALGEDHPTPARVHRLPPRLRVIEGGQTGQQAD</sequence>
<name>A0ABW4EK11_9RHOB</name>
<dbReference type="Proteomes" id="UP001597186">
    <property type="component" value="Unassembled WGS sequence"/>
</dbReference>
<keyword evidence="2" id="KW-1185">Reference proteome</keyword>
<dbReference type="RefSeq" id="WP_379917903.1">
    <property type="nucleotide sequence ID" value="NZ_JBHUDD010000152.1"/>
</dbReference>